<feature type="region of interest" description="Disordered" evidence="1">
    <location>
        <begin position="1"/>
        <end position="25"/>
    </location>
</feature>
<dbReference type="PROSITE" id="PS51257">
    <property type="entry name" value="PROKAR_LIPOPROTEIN"/>
    <property type="match status" value="1"/>
</dbReference>
<comment type="caution">
    <text evidence="2">The sequence shown here is derived from an EMBL/GenBank/DDBJ whole genome shotgun (WGS) entry which is preliminary data.</text>
</comment>
<organism evidence="2 3">
    <name type="scientific">Roridomyces roridus</name>
    <dbReference type="NCBI Taxonomy" id="1738132"/>
    <lineage>
        <taxon>Eukaryota</taxon>
        <taxon>Fungi</taxon>
        <taxon>Dikarya</taxon>
        <taxon>Basidiomycota</taxon>
        <taxon>Agaricomycotina</taxon>
        <taxon>Agaricomycetes</taxon>
        <taxon>Agaricomycetidae</taxon>
        <taxon>Agaricales</taxon>
        <taxon>Marasmiineae</taxon>
        <taxon>Mycenaceae</taxon>
        <taxon>Roridomyces</taxon>
    </lineage>
</organism>
<gene>
    <name evidence="2" type="ORF">FB45DRAFT_30651</name>
</gene>
<name>A0AAD7CKH4_9AGAR</name>
<proteinExistence type="predicted"/>
<evidence type="ECO:0000313" key="2">
    <source>
        <dbReference type="EMBL" id="KAJ7651079.1"/>
    </source>
</evidence>
<dbReference type="EMBL" id="JARKIF010000001">
    <property type="protein sequence ID" value="KAJ7651079.1"/>
    <property type="molecule type" value="Genomic_DNA"/>
</dbReference>
<protein>
    <submittedName>
        <fullName evidence="2">Uncharacterized protein</fullName>
    </submittedName>
</protein>
<feature type="compositionally biased region" description="Polar residues" evidence="1">
    <location>
        <begin position="1"/>
        <end position="14"/>
    </location>
</feature>
<keyword evidence="3" id="KW-1185">Reference proteome</keyword>
<accession>A0AAD7CKH4</accession>
<reference evidence="2" key="1">
    <citation type="submission" date="2023-03" db="EMBL/GenBank/DDBJ databases">
        <title>Massive genome expansion in bonnet fungi (Mycena s.s.) driven by repeated elements and novel gene families across ecological guilds.</title>
        <authorList>
            <consortium name="Lawrence Berkeley National Laboratory"/>
            <person name="Harder C.B."/>
            <person name="Miyauchi S."/>
            <person name="Viragh M."/>
            <person name="Kuo A."/>
            <person name="Thoen E."/>
            <person name="Andreopoulos B."/>
            <person name="Lu D."/>
            <person name="Skrede I."/>
            <person name="Drula E."/>
            <person name="Henrissat B."/>
            <person name="Morin E."/>
            <person name="Kohler A."/>
            <person name="Barry K."/>
            <person name="LaButti K."/>
            <person name="Morin E."/>
            <person name="Salamov A."/>
            <person name="Lipzen A."/>
            <person name="Mereny Z."/>
            <person name="Hegedus B."/>
            <person name="Baldrian P."/>
            <person name="Stursova M."/>
            <person name="Weitz H."/>
            <person name="Taylor A."/>
            <person name="Grigoriev I.V."/>
            <person name="Nagy L.G."/>
            <person name="Martin F."/>
            <person name="Kauserud H."/>
        </authorList>
    </citation>
    <scope>NUCLEOTIDE SEQUENCE</scope>
    <source>
        <strain evidence="2">9284</strain>
    </source>
</reference>
<evidence type="ECO:0000256" key="1">
    <source>
        <dbReference type="SAM" id="MobiDB-lite"/>
    </source>
</evidence>
<evidence type="ECO:0000313" key="3">
    <source>
        <dbReference type="Proteomes" id="UP001221142"/>
    </source>
</evidence>
<sequence length="154" mass="16100">MDQRFLSTSRTQHMGGSLPMFPIGSSSCRPDPPSCTTLKIPRSEVTVISSLSLQNRGSLQCSPSGVIAPATNRNPVSLPFPTPVFQNGVTNGIQTSVSSVSLAGDNQQDGITCRVVLAGDSSAAQTPVAQMSKCTQPSTLHVGATLRGLFVWPS</sequence>
<dbReference type="Proteomes" id="UP001221142">
    <property type="component" value="Unassembled WGS sequence"/>
</dbReference>
<dbReference type="AlphaFoldDB" id="A0AAD7CKH4"/>